<dbReference type="Proteomes" id="UP000663836">
    <property type="component" value="Unassembled WGS sequence"/>
</dbReference>
<keyword evidence="3" id="KW-1133">Transmembrane helix</keyword>
<dbReference type="AlphaFoldDB" id="A0A818ZPM0"/>
<evidence type="ECO:0000313" key="6">
    <source>
        <dbReference type="Proteomes" id="UP000663836"/>
    </source>
</evidence>
<dbReference type="SUPFAM" id="SSF54001">
    <property type="entry name" value="Cysteine proteinases"/>
    <property type="match status" value="1"/>
</dbReference>
<name>A0A818ZPM0_9BILA</name>
<sequence length="952" mass="108933">MVTDTGKTQQTAINTIKFTTTPLNSPDKFDKAGDNIKILENGFVAEHGGIAGHGEVREMTNNYWMFLGIISQGTEMQEHSYSSISANGWAKNSKQTNVWIGIPYAASPVGLRRWQKAQPYVLSAKLKDTVQNATHYGPSCPQIDRTGMAPGPFNEDCLYLNIWAPRDPPVQSTGYPVMLWIHGGGFFEGSSSQIIYDGLSWTNAGIQANNSFIMVSINYRLNVVGFFAQSALVDDHGQTIVNQGISDQRIVMQWVRNNIRQFGGNSDSITLMGQSAGSHSVCTHIVSPLSTNLFHAGILDSGTCHTPTYLRDKQFAHSTANELALLVECNMTDSKHLLLNASVNVPIPSSTSLAFKDQIKIGGVFPFDLIVDGIEIPVHPFQAFLLGNFNDVPILIEATQDEFLLRFLYEKYFHGPTSAEDYLTRVLPIATYNQSEVQALYALDKFNARPKWRFLVRFLFITISIGLRVLAIILYATASTHTNDKFFSRTQKLSWICGITLPSSILTLLLDYYHYRVWWHYIPSCDQNPFHRRYLKKHRRFIPHHLMGAHRNEIQLWNEPCELRQFCFNQTLEHIMIFHYNTHTPTPRWCDVPNKDPLTTTYIGFHRTDAQAAVNIAYTDFRTSRTGRQMLGFGIYFARSSFHTQFKARRNGAVICAKILMGRVLEIENDELANVSNSDAWHQNFDTIYYRHPRNPLRDEFCIKSNEQILKWVMYIEPPFDTKVEQYGLHREFSDTLYNTTHVAYGEIMGYASTNVPAYSNENDTYISYESYYLYGVYMGIKWQCVEYARRWLLIRKGCVFKSIVGAADIWTEVDSVQRVIDGKCFPLKKHPNGSPLPPKNESLLIYTRSGIDMPYGHVAMIVDILPDFIRVAEENYDFSYWSRNYSREIPYRMINGSYYVEDEYPVFGWMTVEDNNQTKPLDEATINILIKLNGSLASTKQYETIQQQIRQ</sequence>
<evidence type="ECO:0000256" key="3">
    <source>
        <dbReference type="SAM" id="Phobius"/>
    </source>
</evidence>
<feature type="domain" description="Peptidase C51" evidence="4">
    <location>
        <begin position="760"/>
        <end position="902"/>
    </location>
</feature>
<dbReference type="PROSITE" id="PS00122">
    <property type="entry name" value="CARBOXYLESTERASE_B_1"/>
    <property type="match status" value="1"/>
</dbReference>
<dbReference type="PROSITE" id="PS50911">
    <property type="entry name" value="CHAP"/>
    <property type="match status" value="1"/>
</dbReference>
<comment type="caution">
    <text evidence="5">The sequence shown here is derived from an EMBL/GenBank/DDBJ whole genome shotgun (WGS) entry which is preliminary data.</text>
</comment>
<dbReference type="Gene3D" id="3.90.1720.10">
    <property type="entry name" value="endopeptidase domain like (from Nostoc punctiforme)"/>
    <property type="match status" value="1"/>
</dbReference>
<dbReference type="GO" id="GO:0016787">
    <property type="term" value="F:hydrolase activity"/>
    <property type="evidence" value="ECO:0007669"/>
    <property type="project" value="UniProtKB-KW"/>
</dbReference>
<dbReference type="EMBL" id="CAJOBD010001202">
    <property type="protein sequence ID" value="CAF3772569.1"/>
    <property type="molecule type" value="Genomic_DNA"/>
</dbReference>
<evidence type="ECO:0000259" key="4">
    <source>
        <dbReference type="PROSITE" id="PS50911"/>
    </source>
</evidence>
<dbReference type="InterPro" id="IPR050309">
    <property type="entry name" value="Type-B_Carboxylest/Lipase"/>
</dbReference>
<dbReference type="Pfam" id="PF05257">
    <property type="entry name" value="CHAP"/>
    <property type="match status" value="1"/>
</dbReference>
<keyword evidence="2" id="KW-0378">Hydrolase</keyword>
<reference evidence="5" key="1">
    <citation type="submission" date="2021-02" db="EMBL/GenBank/DDBJ databases">
        <authorList>
            <person name="Nowell W R."/>
        </authorList>
    </citation>
    <scope>NUCLEOTIDE SEQUENCE</scope>
</reference>
<dbReference type="InterPro" id="IPR038765">
    <property type="entry name" value="Papain-like_cys_pep_sf"/>
</dbReference>
<organism evidence="5 6">
    <name type="scientific">Rotaria sordida</name>
    <dbReference type="NCBI Taxonomy" id="392033"/>
    <lineage>
        <taxon>Eukaryota</taxon>
        <taxon>Metazoa</taxon>
        <taxon>Spiralia</taxon>
        <taxon>Gnathifera</taxon>
        <taxon>Rotifera</taxon>
        <taxon>Eurotatoria</taxon>
        <taxon>Bdelloidea</taxon>
        <taxon>Philodinida</taxon>
        <taxon>Philodinidae</taxon>
        <taxon>Rotaria</taxon>
    </lineage>
</organism>
<dbReference type="Gene3D" id="3.90.228.10">
    <property type="match status" value="1"/>
</dbReference>
<dbReference type="PROSITE" id="PS00941">
    <property type="entry name" value="CARBOXYLESTERASE_B_2"/>
    <property type="match status" value="1"/>
</dbReference>
<comment type="similarity">
    <text evidence="1">Belongs to the type-B carboxylesterase/lipase family.</text>
</comment>
<evidence type="ECO:0000313" key="5">
    <source>
        <dbReference type="EMBL" id="CAF3772569.1"/>
    </source>
</evidence>
<accession>A0A818ZPM0</accession>
<dbReference type="Gene3D" id="3.40.50.1820">
    <property type="entry name" value="alpha/beta hydrolase"/>
    <property type="match status" value="1"/>
</dbReference>
<dbReference type="SUPFAM" id="SSF53474">
    <property type="entry name" value="alpha/beta-Hydrolases"/>
    <property type="match status" value="1"/>
</dbReference>
<dbReference type="InterPro" id="IPR002018">
    <property type="entry name" value="CarbesteraseB"/>
</dbReference>
<evidence type="ECO:0000256" key="2">
    <source>
        <dbReference type="ARBA" id="ARBA00022801"/>
    </source>
</evidence>
<dbReference type="Pfam" id="PF00135">
    <property type="entry name" value="COesterase"/>
    <property type="match status" value="1"/>
</dbReference>
<feature type="transmembrane region" description="Helical" evidence="3">
    <location>
        <begin position="493"/>
        <end position="513"/>
    </location>
</feature>
<evidence type="ECO:0000256" key="1">
    <source>
        <dbReference type="ARBA" id="ARBA00005964"/>
    </source>
</evidence>
<dbReference type="InterPro" id="IPR029058">
    <property type="entry name" value="AB_hydrolase_fold"/>
</dbReference>
<dbReference type="PANTHER" id="PTHR11559">
    <property type="entry name" value="CARBOXYLESTERASE"/>
    <property type="match status" value="1"/>
</dbReference>
<keyword evidence="3" id="KW-0812">Transmembrane</keyword>
<dbReference type="InterPro" id="IPR019826">
    <property type="entry name" value="Carboxylesterase_B_AS"/>
</dbReference>
<gene>
    <name evidence="5" type="ORF">JBS370_LOCUS13769</name>
</gene>
<dbReference type="InterPro" id="IPR007921">
    <property type="entry name" value="CHAP_dom"/>
</dbReference>
<protein>
    <recommendedName>
        <fullName evidence="4">Peptidase C51 domain-containing protein</fullName>
    </recommendedName>
</protein>
<proteinExistence type="inferred from homology"/>
<dbReference type="SUPFAM" id="SSF56399">
    <property type="entry name" value="ADP-ribosylation"/>
    <property type="match status" value="1"/>
</dbReference>
<keyword evidence="3" id="KW-0472">Membrane</keyword>
<dbReference type="InterPro" id="IPR019819">
    <property type="entry name" value="Carboxylesterase_B_CS"/>
</dbReference>
<feature type="transmembrane region" description="Helical" evidence="3">
    <location>
        <begin position="454"/>
        <end position="478"/>
    </location>
</feature>